<dbReference type="RefSeq" id="WP_265163718.1">
    <property type="nucleotide sequence ID" value="NZ_CP069620.1"/>
</dbReference>
<dbReference type="InterPro" id="IPR024884">
    <property type="entry name" value="NAPE-PLD"/>
</dbReference>
<protein>
    <submittedName>
        <fullName evidence="3">MBL fold metallo-hydrolase</fullName>
    </submittedName>
</protein>
<evidence type="ECO:0000313" key="4">
    <source>
        <dbReference type="Proteomes" id="UP001163981"/>
    </source>
</evidence>
<feature type="domain" description="Metallo-beta-lactamase" evidence="2">
    <location>
        <begin position="96"/>
        <end position="291"/>
    </location>
</feature>
<dbReference type="PANTHER" id="PTHR15032:SF4">
    <property type="entry name" value="N-ACYL-PHOSPHATIDYLETHANOLAMINE-HYDROLYZING PHOSPHOLIPASE D"/>
    <property type="match status" value="1"/>
</dbReference>
<feature type="region of interest" description="Disordered" evidence="1">
    <location>
        <begin position="1"/>
        <end position="25"/>
    </location>
</feature>
<organism evidence="3 4">
    <name type="scientific">Salinimicrobium tongyeongense</name>
    <dbReference type="NCBI Taxonomy" id="2809707"/>
    <lineage>
        <taxon>Bacteria</taxon>
        <taxon>Pseudomonadati</taxon>
        <taxon>Bacteroidota</taxon>
        <taxon>Flavobacteriia</taxon>
        <taxon>Flavobacteriales</taxon>
        <taxon>Flavobacteriaceae</taxon>
        <taxon>Salinimicrobium</taxon>
    </lineage>
</organism>
<evidence type="ECO:0000256" key="1">
    <source>
        <dbReference type="SAM" id="MobiDB-lite"/>
    </source>
</evidence>
<accession>A0ABY6NRT0</accession>
<proteinExistence type="predicted"/>
<dbReference type="PIRSF" id="PIRSF038896">
    <property type="entry name" value="NAPE-PLD"/>
    <property type="match status" value="1"/>
</dbReference>
<dbReference type="Gene3D" id="3.60.15.10">
    <property type="entry name" value="Ribonuclease Z/Hydroxyacylglutathione hydrolase-like"/>
    <property type="match status" value="1"/>
</dbReference>
<dbReference type="PANTHER" id="PTHR15032">
    <property type="entry name" value="N-ACYL-PHOSPHATIDYLETHANOLAMINE-HYDROLYZING PHOSPHOLIPASE D"/>
    <property type="match status" value="1"/>
</dbReference>
<dbReference type="Proteomes" id="UP001163981">
    <property type="component" value="Chromosome"/>
</dbReference>
<evidence type="ECO:0000259" key="2">
    <source>
        <dbReference type="Pfam" id="PF12706"/>
    </source>
</evidence>
<dbReference type="Pfam" id="PF12706">
    <property type="entry name" value="Lactamase_B_2"/>
    <property type="match status" value="1"/>
</dbReference>
<dbReference type="InterPro" id="IPR036866">
    <property type="entry name" value="RibonucZ/Hydroxyglut_hydro"/>
</dbReference>
<gene>
    <name evidence="3" type="ORF">JRG66_00180</name>
</gene>
<keyword evidence="4" id="KW-1185">Reference proteome</keyword>
<dbReference type="InterPro" id="IPR001279">
    <property type="entry name" value="Metallo-B-lactamas"/>
</dbReference>
<name>A0ABY6NRT0_9FLAO</name>
<dbReference type="EMBL" id="CP069620">
    <property type="protein sequence ID" value="UZH55361.1"/>
    <property type="molecule type" value="Genomic_DNA"/>
</dbReference>
<reference evidence="3" key="1">
    <citation type="submission" date="2021-02" db="EMBL/GenBank/DDBJ databases">
        <title>Salinimicrobium sp. nov. isolated from seawater in Tongyeong, Republic of Korea.</title>
        <authorList>
            <person name="Lee S.-J."/>
        </authorList>
    </citation>
    <scope>NUCLEOTIDE SEQUENCE</scope>
    <source>
        <strain evidence="3">HN-2-9-2</strain>
    </source>
</reference>
<dbReference type="SUPFAM" id="SSF56281">
    <property type="entry name" value="Metallo-hydrolase/oxidoreductase"/>
    <property type="match status" value="1"/>
</dbReference>
<evidence type="ECO:0000313" key="3">
    <source>
        <dbReference type="EMBL" id="UZH55361.1"/>
    </source>
</evidence>
<sequence length="358" mass="40968">MMNRFGKTPAGNRLQRIKNSPNYREGSFKNVEETSVNPGDTSVFTILKKMIFRPSSVRPSGELPHLKPSLKKLPPNKPQLVWFGHSSYLLQINGFRVLVDPVFSGNASPFRFFGKAFEGADIFNAEDMPKIDLLVITHDHYDHLDYPSIKKLLPKVEKVVTALGVGAHLESWGVKNGKIYELDWWEAVQLCKGVKMTSTPARHFSGRSFKRAQTLWSSFVLELFDFRIFLGGDSGYDNSFKKIGEKFGPFDLALLECGQFGKYWPQIHMFPEQTVQAAQDLQAKKLVPVHWAKFVLSYHPWNEPIQRFVTAARASKLNYVSPKIGEIVDLSSEYQQEPWWLFEENKTEQYERESATLG</sequence>